<dbReference type="EMBL" id="CAKJTJ010000004">
    <property type="protein sequence ID" value="CAG9620321.1"/>
    <property type="molecule type" value="Genomic_DNA"/>
</dbReference>
<dbReference type="Gene3D" id="3.60.21.10">
    <property type="match status" value="1"/>
</dbReference>
<dbReference type="PANTHER" id="PTHR42850:SF4">
    <property type="entry name" value="ZINC-DEPENDENT ENDOPOLYPHOSPHATASE"/>
    <property type="match status" value="1"/>
</dbReference>
<reference evidence="2 3" key="1">
    <citation type="submission" date="2021-10" db="EMBL/GenBank/DDBJ databases">
        <authorList>
            <person name="Criscuolo A."/>
        </authorList>
    </citation>
    <scope>NUCLEOTIDE SEQUENCE [LARGE SCALE GENOMIC DNA]</scope>
    <source>
        <strain evidence="3">CIP 111883</strain>
    </source>
</reference>
<organism evidence="2 3">
    <name type="scientific">Sutcliffiella rhizosphaerae</name>
    <dbReference type="NCBI Taxonomy" id="2880967"/>
    <lineage>
        <taxon>Bacteria</taxon>
        <taxon>Bacillati</taxon>
        <taxon>Bacillota</taxon>
        <taxon>Bacilli</taxon>
        <taxon>Bacillales</taxon>
        <taxon>Bacillaceae</taxon>
        <taxon>Sutcliffiella</taxon>
    </lineage>
</organism>
<evidence type="ECO:0000259" key="1">
    <source>
        <dbReference type="Pfam" id="PF00149"/>
    </source>
</evidence>
<keyword evidence="2" id="KW-0378">Hydrolase</keyword>
<dbReference type="SUPFAM" id="SSF56300">
    <property type="entry name" value="Metallo-dependent phosphatases"/>
    <property type="match status" value="1"/>
</dbReference>
<feature type="domain" description="Calcineurin-like phosphoesterase" evidence="1">
    <location>
        <begin position="1"/>
        <end position="190"/>
    </location>
</feature>
<dbReference type="PRINTS" id="PR00114">
    <property type="entry name" value="STPHPHTASE"/>
</dbReference>
<proteinExistence type="predicted"/>
<dbReference type="InterPro" id="IPR050126">
    <property type="entry name" value="Ap4A_hydrolase"/>
</dbReference>
<dbReference type="Pfam" id="PF00149">
    <property type="entry name" value="Metallophos"/>
    <property type="match status" value="1"/>
</dbReference>
<dbReference type="InterPro" id="IPR006186">
    <property type="entry name" value="Ser/Thr-sp_prot-phosphatase"/>
</dbReference>
<name>A0ABM8YKD3_9BACI</name>
<protein>
    <submittedName>
        <fullName evidence="2">Serine/threonine-protein phosphatase 1</fullName>
        <ecNumber evidence="2">3.1.3.16</ecNumber>
    </submittedName>
</protein>
<dbReference type="CDD" id="cd00144">
    <property type="entry name" value="MPP_PPP_family"/>
    <property type="match status" value="1"/>
</dbReference>
<evidence type="ECO:0000313" key="2">
    <source>
        <dbReference type="EMBL" id="CAG9620321.1"/>
    </source>
</evidence>
<dbReference type="GO" id="GO:0004722">
    <property type="term" value="F:protein serine/threonine phosphatase activity"/>
    <property type="evidence" value="ECO:0007669"/>
    <property type="project" value="UniProtKB-EC"/>
</dbReference>
<dbReference type="RefSeq" id="WP_230500256.1">
    <property type="nucleotide sequence ID" value="NZ_CAKJTJ010000004.1"/>
</dbReference>
<keyword evidence="3" id="KW-1185">Reference proteome</keyword>
<comment type="caution">
    <text evidence="2">The sequence shown here is derived from an EMBL/GenBank/DDBJ whole genome shotgun (WGS) entry which is preliminary data.</text>
</comment>
<dbReference type="Proteomes" id="UP000789833">
    <property type="component" value="Unassembled WGS sequence"/>
</dbReference>
<dbReference type="InterPro" id="IPR029052">
    <property type="entry name" value="Metallo-depent_PP-like"/>
</dbReference>
<gene>
    <name evidence="2" type="primary">pphA</name>
    <name evidence="2" type="ORF">BACCIP111883_01089</name>
</gene>
<dbReference type="InterPro" id="IPR004843">
    <property type="entry name" value="Calcineurin-like_PHP"/>
</dbReference>
<dbReference type="PANTHER" id="PTHR42850">
    <property type="entry name" value="METALLOPHOSPHOESTERASE"/>
    <property type="match status" value="1"/>
</dbReference>
<sequence>MRTIVISDIHGCYDEFCELLEQKSYQRGKDSLILLGDYMDRGEKSLEVLELVMELSECENVIVLGGNHEDIFLDWLAEPGYDPQSRLFRNGGMKTVESFCNPYNVSGENPLAKETILKHYPKHIEFLKSLPNYYEDSQYIYVHAGVDLSLKDWKETSRWDFRWLREKFWEQQNNTGKTIIFGHTPTPHLHKHPTFGTSTSNNDIWYHQDQDRICIDGGCVYGGKLNALILQDS</sequence>
<evidence type="ECO:0000313" key="3">
    <source>
        <dbReference type="Proteomes" id="UP000789833"/>
    </source>
</evidence>
<accession>A0ABM8YKD3</accession>
<dbReference type="EC" id="3.1.3.16" evidence="2"/>